<feature type="region of interest" description="Disordered" evidence="4">
    <location>
        <begin position="1275"/>
        <end position="1368"/>
    </location>
</feature>
<dbReference type="PROSITE" id="PS50085">
    <property type="entry name" value="RAPGAP"/>
    <property type="match status" value="1"/>
</dbReference>
<dbReference type="GO" id="GO:0005737">
    <property type="term" value="C:cytoplasm"/>
    <property type="evidence" value="ECO:0007669"/>
    <property type="project" value="TreeGrafter"/>
</dbReference>
<feature type="compositionally biased region" description="Polar residues" evidence="4">
    <location>
        <begin position="394"/>
        <end position="412"/>
    </location>
</feature>
<feature type="region of interest" description="Disordered" evidence="4">
    <location>
        <begin position="1094"/>
        <end position="1200"/>
    </location>
</feature>
<feature type="compositionally biased region" description="Polar residues" evidence="4">
    <location>
        <begin position="1013"/>
        <end position="1022"/>
    </location>
</feature>
<gene>
    <name evidence="7" type="primary">ralgapa1</name>
</gene>
<feature type="compositionally biased region" description="Low complexity" evidence="4">
    <location>
        <begin position="340"/>
        <end position="353"/>
    </location>
</feature>
<feature type="region of interest" description="Disordered" evidence="4">
    <location>
        <begin position="1384"/>
        <end position="1408"/>
    </location>
</feature>
<feature type="compositionally biased region" description="Low complexity" evidence="4">
    <location>
        <begin position="1389"/>
        <end position="1404"/>
    </location>
</feature>
<dbReference type="SUPFAM" id="SSF111347">
    <property type="entry name" value="Rap/Ran-GAP"/>
    <property type="match status" value="1"/>
</dbReference>
<dbReference type="Pfam" id="PF02145">
    <property type="entry name" value="Rap_GAP"/>
    <property type="match status" value="1"/>
</dbReference>
<keyword evidence="3" id="KW-0040">ANK repeat</keyword>
<feature type="region of interest" description="Disordered" evidence="4">
    <location>
        <begin position="2103"/>
        <end position="2124"/>
    </location>
</feature>
<evidence type="ECO:0000313" key="6">
    <source>
        <dbReference type="Proteomes" id="UP000694890"/>
    </source>
</evidence>
<feature type="compositionally biased region" description="Polar residues" evidence="4">
    <location>
        <begin position="1094"/>
        <end position="1107"/>
    </location>
</feature>
<feature type="region of interest" description="Disordered" evidence="4">
    <location>
        <begin position="2259"/>
        <end position="2378"/>
    </location>
</feature>
<feature type="compositionally biased region" description="Gly residues" evidence="4">
    <location>
        <begin position="1562"/>
        <end position="1571"/>
    </location>
</feature>
<feature type="compositionally biased region" description="Low complexity" evidence="4">
    <location>
        <begin position="1159"/>
        <end position="1175"/>
    </location>
</feature>
<dbReference type="CTD" id="253959"/>
<feature type="compositionally biased region" description="Polar residues" evidence="4">
    <location>
        <begin position="1603"/>
        <end position="1635"/>
    </location>
</feature>
<evidence type="ECO:0000313" key="7">
    <source>
        <dbReference type="RefSeq" id="XP_050933955.1"/>
    </source>
</evidence>
<dbReference type="SUPFAM" id="SSF48403">
    <property type="entry name" value="Ankyrin repeat"/>
    <property type="match status" value="1"/>
</dbReference>
<feature type="compositionally biased region" description="Low complexity" evidence="4">
    <location>
        <begin position="850"/>
        <end position="859"/>
    </location>
</feature>
<dbReference type="InterPro" id="IPR027107">
    <property type="entry name" value="Tuberin/Ral-act_asu"/>
</dbReference>
<dbReference type="PANTHER" id="PTHR10063:SF3">
    <property type="entry name" value="RAL GTPASE-ACTIVATING PROTEIN SUBUNIT ALPHA-1"/>
    <property type="match status" value="1"/>
</dbReference>
<name>A0AAJ8BJZ9_LATCA</name>
<feature type="region of interest" description="Disordered" evidence="4">
    <location>
        <begin position="1492"/>
        <end position="1535"/>
    </location>
</feature>
<dbReference type="PANTHER" id="PTHR10063">
    <property type="entry name" value="TUBERIN"/>
    <property type="match status" value="1"/>
</dbReference>
<organism evidence="6 7">
    <name type="scientific">Lates calcarifer</name>
    <name type="common">Barramundi</name>
    <name type="synonym">Holocentrus calcarifer</name>
    <dbReference type="NCBI Taxonomy" id="8187"/>
    <lineage>
        <taxon>Eukaryota</taxon>
        <taxon>Metazoa</taxon>
        <taxon>Chordata</taxon>
        <taxon>Craniata</taxon>
        <taxon>Vertebrata</taxon>
        <taxon>Euteleostomi</taxon>
        <taxon>Actinopterygii</taxon>
        <taxon>Neopterygii</taxon>
        <taxon>Teleostei</taxon>
        <taxon>Neoteleostei</taxon>
        <taxon>Acanthomorphata</taxon>
        <taxon>Carangaria</taxon>
        <taxon>Carangaria incertae sedis</taxon>
        <taxon>Centropomidae</taxon>
        <taxon>Lates</taxon>
    </lineage>
</organism>
<feature type="compositionally biased region" description="Acidic residues" evidence="4">
    <location>
        <begin position="2347"/>
        <end position="2358"/>
    </location>
</feature>
<dbReference type="PROSITE" id="PS50088">
    <property type="entry name" value="ANK_REPEAT"/>
    <property type="match status" value="3"/>
</dbReference>
<dbReference type="InterPro" id="IPR002110">
    <property type="entry name" value="Ankyrin_rpt"/>
</dbReference>
<keyword evidence="2" id="KW-0597">Phosphoprotein</keyword>
<dbReference type="GO" id="GO:0051056">
    <property type="term" value="P:regulation of small GTPase mediated signal transduction"/>
    <property type="evidence" value="ECO:0007669"/>
    <property type="project" value="InterPro"/>
</dbReference>
<dbReference type="Pfam" id="PF12796">
    <property type="entry name" value="Ank_2"/>
    <property type="match status" value="1"/>
</dbReference>
<feature type="compositionally biased region" description="Basic and acidic residues" evidence="4">
    <location>
        <begin position="2306"/>
        <end position="2319"/>
    </location>
</feature>
<feature type="region of interest" description="Disordered" evidence="4">
    <location>
        <begin position="1603"/>
        <end position="1653"/>
    </location>
</feature>
<dbReference type="Pfam" id="PF20412">
    <property type="entry name" value="RALGAPB_N"/>
    <property type="match status" value="1"/>
</dbReference>
<feature type="region of interest" description="Disordered" evidence="4">
    <location>
        <begin position="714"/>
        <end position="742"/>
    </location>
</feature>
<feature type="compositionally biased region" description="Basic and acidic residues" evidence="4">
    <location>
        <begin position="866"/>
        <end position="877"/>
    </location>
</feature>
<feature type="repeat" description="ANK" evidence="3">
    <location>
        <begin position="2935"/>
        <end position="2967"/>
    </location>
</feature>
<feature type="domain" description="Rap-GAP" evidence="5">
    <location>
        <begin position="2519"/>
        <end position="2727"/>
    </location>
</feature>
<feature type="region of interest" description="Disordered" evidence="4">
    <location>
        <begin position="340"/>
        <end position="416"/>
    </location>
</feature>
<reference evidence="7" key="1">
    <citation type="submission" date="2025-08" db="UniProtKB">
        <authorList>
            <consortium name="RefSeq"/>
        </authorList>
    </citation>
    <scope>IDENTIFICATION</scope>
    <source>
        <tissue evidence="7">Brain</tissue>
    </source>
</reference>
<feature type="repeat" description="ANK" evidence="3">
    <location>
        <begin position="3041"/>
        <end position="3073"/>
    </location>
</feature>
<feature type="compositionally biased region" description="Low complexity" evidence="4">
    <location>
        <begin position="1315"/>
        <end position="1348"/>
    </location>
</feature>
<dbReference type="RefSeq" id="XP_050933955.1">
    <property type="nucleotide sequence ID" value="XM_051077998.1"/>
</dbReference>
<feature type="compositionally biased region" description="Acidic residues" evidence="4">
    <location>
        <begin position="2295"/>
        <end position="2305"/>
    </location>
</feature>
<dbReference type="InterPro" id="IPR046859">
    <property type="entry name" value="RGPA/RALGAPB_N"/>
</dbReference>
<feature type="region of interest" description="Disordered" evidence="4">
    <location>
        <begin position="3098"/>
        <end position="3135"/>
    </location>
</feature>
<feature type="region of interest" description="Disordered" evidence="4">
    <location>
        <begin position="1562"/>
        <end position="1583"/>
    </location>
</feature>
<evidence type="ECO:0000256" key="2">
    <source>
        <dbReference type="ARBA" id="ARBA00022553"/>
    </source>
</evidence>
<evidence type="ECO:0000256" key="1">
    <source>
        <dbReference type="ARBA" id="ARBA00022468"/>
    </source>
</evidence>
<dbReference type="InterPro" id="IPR000331">
    <property type="entry name" value="Rap/Ran_GAP_dom"/>
</dbReference>
<feature type="compositionally biased region" description="Basic and acidic residues" evidence="4">
    <location>
        <begin position="2104"/>
        <end position="2120"/>
    </location>
</feature>
<dbReference type="SUPFAM" id="SSF48371">
    <property type="entry name" value="ARM repeat"/>
    <property type="match status" value="1"/>
</dbReference>
<dbReference type="InterPro" id="IPR036770">
    <property type="entry name" value="Ankyrin_rpt-contain_sf"/>
</dbReference>
<feature type="compositionally biased region" description="Polar residues" evidence="4">
    <location>
        <begin position="2259"/>
        <end position="2272"/>
    </location>
</feature>
<feature type="region of interest" description="Disordered" evidence="4">
    <location>
        <begin position="808"/>
        <end position="894"/>
    </location>
</feature>
<dbReference type="SMART" id="SM00248">
    <property type="entry name" value="ANK"/>
    <property type="match status" value="6"/>
</dbReference>
<feature type="compositionally biased region" description="Basic and acidic residues" evidence="4">
    <location>
        <begin position="1047"/>
        <end position="1062"/>
    </location>
</feature>
<dbReference type="Gene3D" id="3.40.50.11210">
    <property type="entry name" value="Rap/Ran-GAP"/>
    <property type="match status" value="1"/>
</dbReference>
<sequence>MFSKKPHGDVKKSTQKVLDPKKDVLTRLKHLRIVIENAEPAELKQFFDLNYSHIYYVFFENFVTIEVSLKQKGHKSQREELDSILFIFEKILQLLPERIQSRWQFHSIGLILKKLLHTGNSLKIRREGVRLFLLWMQALQSNAEREQLCMFACLIPGFPAPLCHGTPRTLDTLINPPLSLTETQVTPEEITPLVPPQSGDKNQEDLTAYFLEALLKYMVNQAKSLEWRCKENHERGFSFLFGHFRKFYLPHIFPNFAMETSLYNPILDVPPMRPKPYYSVVRREQDGGETLYCTKESFLQARVIFIRWLVSFWLEPRPNTHTHIPGTEGENVPKNIQRAAAGLAARSAGSSDDSGGGGIRSDSHLESSGGSSGPGGGSLGLSGGPGIGGEPEQSHSNTSTLTEREPSSSSLCSMDEEQLTDMEVVRRVLTSSRTNVNFITEIFRQAFLLPMCEAAAMRKVVRVYQEWISMEDKPVFMKEPEEGPYPIATSSSLDSGSQLGDKEDEGMNKVIDSELLEYSVHAGVQTTLQVFITHSSNVFLLEPANDIKILLEEHVDMCKRVLNIYRSLVMHETMDQKTWEQILLVLLRVTESVMKRPPSIMPQGKKNNTLSGRLAGPIFQTLIVAWIKGNLNVYISRELWDDLLSVLSSLTCWEELVTEWSLTMETLTKVLARNLYSVDLNELPLDKLSEQKQKKHKGKGIGSEGQRQVVDRSFSKGWSRDQPGQAAAMRQRSATTAGSPGIEKARSIVRQKTVALRSCSTGDSLLSSAFIRSAKSAPALAPPLPVLLHHHHPLLPPLADQLADLEDPPITLTSRPSRMRHSSQSDEAPPTSCSEVFQGGTCDLDPPAPSSLARSSSASDIMEPFIAERVKGEDPQRDPSLIPTPPHHHHPTTSSLLAANSHAAQPLPHPLTSSYPTPFTCSNGVVSSTSEGQDDGSVDQFWHQIGSRSRGSSSDWVSDWDSAFTFSSEKEIDVEEGEMGAVGEEDDLFSSIRDYLTHKGSERKEEAGERDSPSNTLENSVTLPAPVQMGVARAQIESTGQVGEARQVVREDRQTSKEDRQISKSVRHSSVDSTEESEAEQRSIYECLELQCQWPSPNAKGNASLERNTGEKKGGGTIGRAAGREGKCDIWRETGDKKQDDKGGSGNDRVSLIRQDANTVESSLESSQTSQTSDSTKAKVSRGITKRHHSGGVHVSFRPSTESVQFHNPLESKEAHWRARLRRLSHFHTHSHSAGERPGAGAGAGSGGKLGAGGAGKFCSVAGISHRAGAHEKLASGTVTDNSGAGVTAGTGGLENRAGGDKDKQHPGSCVGSNLGSEVHSEVLSSSSGSSGVSSGVRGRLGRSALRSRASRSRSQEPGSTASRHHQGALLGGVYKTVVHALSSKPRPRGQGSSQGSSPQRQGRAAMGDASLRDLYSHVLGYFGRKTTTPANKEEVVQKARPVSSDVGSSNPNFSDLMDEFIQERLRAKGTVGRRGSSPGSLEVPRDLPELLEAGQSPGSRPTDDLRPIDDPGVPSEWTSPASASGSDVISSDSQSDSFNAFQYSTCKFDNFTFSSEACGGGVGSGGGGRGSSLDQDSLGGGAACDEHEVASLTTLHIDSETSSLSHTVTVTGSESASPMHSLGGSRSQTPSPATLTAEHADHTHSHSHTHLQLDQKLHNSVLQTPDDLETSEFPSEDCSVMAGGSLTGWHADVATVMWRRMLGILGDVNSIKDPEIHAQVFDYLCELWQNLAKIRDNLGISLDNQSSPPPPVLIPPLRILTPWLFKATMLTERYKQGKLHAYKLICRIMKRRQDVSPNTDFLTHFYNIMHQGLLHQDQDIVNTIIKHCSPRFFSIGLPGATMLILDFIIAASRVTACSSLNAPRVEAQILLGSLVCFPNLYGELPALHPTTADVVLTKFPDVKEHIIKTILTSARDEPSAPARCVALCSLGIWLCEELARGTQHPQIKDALNVICVTLKYPNKNVALVASDILHLLISYVDHLQKFPPDTPKKIVEILIATITFLLPTTESSPHELDKRLVVSLLLCLLDWVMALPPKTLLQPVQTRSPPERDQPTKTLLSCIYKVLHGCVYGAQSFSSPKYYPLQLSDLLSPDYDPFLPLESLREPEPLHSPDSERSSKLQPVTEVRSRIQQGLVSIAARTVITHLVNHLGHYPMSGGPATLSSQVCENQDNPFCESADLGPELFHSPNLQFLVLNGSTLLSVLQIRSESGVPGGGMTAGLSSAPASVRVIIRDVAGKHSWDSAVLYGPPPCSPTSPAHTLLTHTQSPHSANLHLCTSPGGPPKKIGMRREDSEEEGQEEREAEEGGRGIEGERQELQGEGEEDGEERKVNEEEKGDRRGGGDGGEGEDEEQEEEEIERKMDGEEDPAESGLEQILAPPLAKRVCREAVPAWDSLREGDDALDEMLQYLGYSSPECLQRAGMPLNIPAPPPACVSEKQENDVINAILKQSAAEREFVLHRGEELNMRAVQQTEPETQTPQSAFYYCRLLINILGLNSWEKRSNFHLLRKNEKLLRELKNLDSRQCRETHKIAVFYVAEGQEDKHSILTNTTGSQAYEDFVSGLGWEVDLTTHCGFMGGLQRNRSTGQTTPYYATSTTEVIYHVSTRMPHDQDHNLTKKLRHLGNDEVHIVWSEHSRDYRRGIIPTEFGDVLIIIYPMKNHMYSIHILKKPEVPFFGPLFDGAIVDMKILPTMVRATAINASRALKSLIPLYQNFYEERARYLETIVQHHQEPTTFEDYAARVYSPAPCTHLPSDTEIPSWSQQSVCCLILGDSFLEIPDLLAPPRRSHTEGIYRLLHYSARIQPNAPRHEQQTTMDLHRTSILNQMDYGRESKEGKPAPSTEERLDSGLDSLEEEEYQAVAAEIRRLQVADSDLLQHNQPPAVTEKPQEWKTMITEDGDTLLHLAIIHEAKDYIKTMTNESKNTDFLNTQNDLRQTPLHLAVITNQPDVCQHLLVSGCDPTLVDNRGDTPLHIACRLGNLLCFSVITQFCQKEHLHTVMAACNYHGQNCLHLASIHGFLSLVENMVELGADINAKEQHNGRSALHLAVDQQNLSLVRLLLKKGADPNLLTSGGHTPYHLTYGYGSYEIREELYSLTSPDLRELPDSESDDSEEEEDEKSDEEVGYDDIHWNGH</sequence>
<feature type="repeat" description="ANK" evidence="3">
    <location>
        <begin position="3007"/>
        <end position="3039"/>
    </location>
</feature>
<feature type="compositionally biased region" description="Acidic residues" evidence="4">
    <location>
        <begin position="3107"/>
        <end position="3127"/>
    </location>
</feature>
<accession>A0AAJ8BJZ9</accession>
<dbReference type="GO" id="GO:0005096">
    <property type="term" value="F:GTPase activator activity"/>
    <property type="evidence" value="ECO:0007669"/>
    <property type="project" value="UniProtKB-KW"/>
</dbReference>
<dbReference type="FunFam" id="3.40.50.11210:FF:000001">
    <property type="entry name" value="Ral GTPase-activating protein subunit alpha-1 isoform 1"/>
    <property type="match status" value="1"/>
</dbReference>
<dbReference type="InterPro" id="IPR016024">
    <property type="entry name" value="ARM-type_fold"/>
</dbReference>
<keyword evidence="1" id="KW-0343">GTPase activation</keyword>
<evidence type="ECO:0000256" key="3">
    <source>
        <dbReference type="PROSITE-ProRule" id="PRU00023"/>
    </source>
</evidence>
<proteinExistence type="predicted"/>
<evidence type="ECO:0000256" key="4">
    <source>
        <dbReference type="SAM" id="MobiDB-lite"/>
    </source>
</evidence>
<feature type="region of interest" description="Disordered" evidence="4">
    <location>
        <begin position="1229"/>
        <end position="1248"/>
    </location>
</feature>
<feature type="compositionally biased region" description="Basic and acidic residues" evidence="4">
    <location>
        <begin position="2328"/>
        <end position="2343"/>
    </location>
</feature>
<feature type="region of interest" description="Disordered" evidence="4">
    <location>
        <begin position="1432"/>
        <end position="1456"/>
    </location>
</feature>
<dbReference type="GeneID" id="108896133"/>
<dbReference type="PROSITE" id="PS50297">
    <property type="entry name" value="ANK_REP_REGION"/>
    <property type="match status" value="3"/>
</dbReference>
<feature type="compositionally biased region" description="Gly residues" evidence="4">
    <location>
        <begin position="1238"/>
        <end position="1248"/>
    </location>
</feature>
<protein>
    <submittedName>
        <fullName evidence="7">Ral GTPase-activating protein subunit alpha-1 isoform X1</fullName>
    </submittedName>
</protein>
<feature type="compositionally biased region" description="Gly residues" evidence="4">
    <location>
        <begin position="370"/>
        <end position="389"/>
    </location>
</feature>
<feature type="region of interest" description="Disordered" evidence="4">
    <location>
        <begin position="1000"/>
        <end position="1080"/>
    </location>
</feature>
<evidence type="ECO:0000259" key="5">
    <source>
        <dbReference type="PROSITE" id="PS50085"/>
    </source>
</evidence>
<dbReference type="InterPro" id="IPR035974">
    <property type="entry name" value="Rap/Ran-GAP_sf"/>
</dbReference>
<feature type="compositionally biased region" description="Basic and acidic residues" evidence="4">
    <location>
        <begin position="1122"/>
        <end position="1143"/>
    </location>
</feature>
<dbReference type="Pfam" id="PF00023">
    <property type="entry name" value="Ank"/>
    <property type="match status" value="1"/>
</dbReference>
<feature type="compositionally biased region" description="Low complexity" evidence="4">
    <location>
        <begin position="1520"/>
        <end position="1535"/>
    </location>
</feature>
<dbReference type="Proteomes" id="UP000694890">
    <property type="component" value="Linkage group LG19"/>
</dbReference>
<feature type="compositionally biased region" description="Basic and acidic residues" evidence="4">
    <location>
        <begin position="1000"/>
        <end position="1012"/>
    </location>
</feature>
<dbReference type="GO" id="GO:0005634">
    <property type="term" value="C:nucleus"/>
    <property type="evidence" value="ECO:0007669"/>
    <property type="project" value="InterPro"/>
</dbReference>
<dbReference type="Gene3D" id="1.25.40.20">
    <property type="entry name" value="Ankyrin repeat-containing domain"/>
    <property type="match status" value="1"/>
</dbReference>